<dbReference type="InterPro" id="IPR004117">
    <property type="entry name" value="7tm6_olfct_rcpt"/>
</dbReference>
<dbReference type="Pfam" id="PF02949">
    <property type="entry name" value="7tm_6"/>
    <property type="match status" value="1"/>
</dbReference>
<keyword evidence="5 10" id="KW-0552">Olfaction</keyword>
<keyword evidence="12" id="KW-1185">Reference proteome</keyword>
<keyword evidence="4 10" id="KW-0812">Transmembrane</keyword>
<dbReference type="Proteomes" id="UP001642520">
    <property type="component" value="Unassembled WGS sequence"/>
</dbReference>
<feature type="transmembrane region" description="Helical" evidence="10">
    <location>
        <begin position="58"/>
        <end position="82"/>
    </location>
</feature>
<evidence type="ECO:0000313" key="12">
    <source>
        <dbReference type="Proteomes" id="UP001642520"/>
    </source>
</evidence>
<name>A0ABP1NBW3_XYLVO</name>
<evidence type="ECO:0000256" key="3">
    <source>
        <dbReference type="ARBA" id="ARBA00022606"/>
    </source>
</evidence>
<comment type="caution">
    <text evidence="10">Lacks conserved residue(s) required for the propagation of feature annotation.</text>
</comment>
<comment type="similarity">
    <text evidence="10">Belongs to the insect chemoreceptor superfamily. Heteromeric odorant receptor channel (TC 1.A.69) family.</text>
</comment>
<reference evidence="11 12" key="1">
    <citation type="submission" date="2024-08" db="EMBL/GenBank/DDBJ databases">
        <authorList>
            <person name="Will J Nash"/>
            <person name="Angela Man"/>
            <person name="Seanna McTaggart"/>
            <person name="Kendall Baker"/>
            <person name="Tom Barker"/>
            <person name="Leah Catchpole"/>
            <person name="Alex Durrant"/>
            <person name="Karim Gharbi"/>
            <person name="Naomi Irish"/>
            <person name="Gemy Kaithakottil"/>
            <person name="Debby Ku"/>
            <person name="Aaliyah Providence"/>
            <person name="Felix Shaw"/>
            <person name="David Swarbreck"/>
            <person name="Chris Watkins"/>
            <person name="Ann M. McCartney"/>
            <person name="Giulio Formenti"/>
            <person name="Alice Mouton"/>
            <person name="Noel Vella"/>
            <person name="Bjorn M von Reumont"/>
            <person name="Adriana Vella"/>
            <person name="Wilfried Haerty"/>
        </authorList>
    </citation>
    <scope>NUCLEOTIDE SEQUENCE [LARGE SCALE GENOMIC DNA]</scope>
</reference>
<keyword evidence="3 10" id="KW-0716">Sensory transduction</keyword>
<keyword evidence="8 10" id="KW-0675">Receptor</keyword>
<accession>A0ABP1NBW3</accession>
<keyword evidence="2" id="KW-1003">Cell membrane</keyword>
<evidence type="ECO:0000256" key="8">
    <source>
        <dbReference type="ARBA" id="ARBA00023170"/>
    </source>
</evidence>
<evidence type="ECO:0000256" key="6">
    <source>
        <dbReference type="ARBA" id="ARBA00022989"/>
    </source>
</evidence>
<comment type="subcellular location">
    <subcellularLocation>
        <location evidence="1 10">Cell membrane</location>
        <topology evidence="1 10">Multi-pass membrane protein</topology>
    </subcellularLocation>
</comment>
<feature type="transmembrane region" description="Helical" evidence="10">
    <location>
        <begin position="33"/>
        <end position="52"/>
    </location>
</feature>
<feature type="transmembrane region" description="Helical" evidence="10">
    <location>
        <begin position="125"/>
        <end position="145"/>
    </location>
</feature>
<gene>
    <name evidence="11" type="ORF">XYLVIOL_LOCUS2759</name>
</gene>
<evidence type="ECO:0000256" key="2">
    <source>
        <dbReference type="ARBA" id="ARBA00022475"/>
    </source>
</evidence>
<keyword evidence="9 10" id="KW-0807">Transducer</keyword>
<keyword evidence="6 10" id="KW-1133">Transmembrane helix</keyword>
<organism evidence="11 12">
    <name type="scientific">Xylocopa violacea</name>
    <name type="common">Violet carpenter bee</name>
    <name type="synonym">Apis violacea</name>
    <dbReference type="NCBI Taxonomy" id="135666"/>
    <lineage>
        <taxon>Eukaryota</taxon>
        <taxon>Metazoa</taxon>
        <taxon>Ecdysozoa</taxon>
        <taxon>Arthropoda</taxon>
        <taxon>Hexapoda</taxon>
        <taxon>Insecta</taxon>
        <taxon>Pterygota</taxon>
        <taxon>Neoptera</taxon>
        <taxon>Endopterygota</taxon>
        <taxon>Hymenoptera</taxon>
        <taxon>Apocrita</taxon>
        <taxon>Aculeata</taxon>
        <taxon>Apoidea</taxon>
        <taxon>Anthophila</taxon>
        <taxon>Apidae</taxon>
        <taxon>Xylocopa</taxon>
        <taxon>Xylocopa</taxon>
    </lineage>
</organism>
<proteinExistence type="inferred from homology"/>
<evidence type="ECO:0000256" key="7">
    <source>
        <dbReference type="ARBA" id="ARBA00023136"/>
    </source>
</evidence>
<evidence type="ECO:0000256" key="4">
    <source>
        <dbReference type="ARBA" id="ARBA00022692"/>
    </source>
</evidence>
<protein>
    <recommendedName>
        <fullName evidence="10">Odorant receptor</fullName>
    </recommendedName>
</protein>
<evidence type="ECO:0000256" key="1">
    <source>
        <dbReference type="ARBA" id="ARBA00004651"/>
    </source>
</evidence>
<dbReference type="EMBL" id="CAXAJV020001288">
    <property type="protein sequence ID" value="CAL7937523.1"/>
    <property type="molecule type" value="Genomic_DNA"/>
</dbReference>
<evidence type="ECO:0000313" key="11">
    <source>
        <dbReference type="EMBL" id="CAL7937523.1"/>
    </source>
</evidence>
<sequence length="404" mass="46863">MSHKGSKDVSFSLTAYFLKVVGFWLATNRAEEWIRPATIIYTIVTLIVSIWIQMRSFYFSWGNFGACAYIMCISLGLFMDLFKVFTLLAHKKKFLNLIAYMQKNFWHLNFDDYENLFIADAKRMCIYFVCVFSFFSLFTTFSYMIRPLISNIGKNESERTLIYNMWLDLPLTKSPYFEITYVLQALVLYQAGVCYLCFDNIFCIMCLHVAGQFRVLQYRMANMKSVKMKHDGDSIIDSMECYKTLKNYIQQHQNLTEFCATFEVTFKALVLGQVVTFSTLICFLGYLVLLVDLSPELRLSFICYLITTMCQLWIFTYSCDCVTQESMNVSSAAYAGPWTHSSMDTFGKMVRNDLQLVILRSRRACNLTACGFFPVSLETYTKIMSTAMSYFTLLKQRTIDATDA</sequence>
<feature type="transmembrane region" description="Helical" evidence="10">
    <location>
        <begin position="297"/>
        <end position="317"/>
    </location>
</feature>
<dbReference type="PANTHER" id="PTHR21137">
    <property type="entry name" value="ODORANT RECEPTOR"/>
    <property type="match status" value="1"/>
</dbReference>
<evidence type="ECO:0000256" key="10">
    <source>
        <dbReference type="RuleBase" id="RU351113"/>
    </source>
</evidence>
<keyword evidence="7 10" id="KW-0472">Membrane</keyword>
<feature type="transmembrane region" description="Helical" evidence="10">
    <location>
        <begin position="268"/>
        <end position="291"/>
    </location>
</feature>
<evidence type="ECO:0000256" key="5">
    <source>
        <dbReference type="ARBA" id="ARBA00022725"/>
    </source>
</evidence>
<evidence type="ECO:0000256" key="9">
    <source>
        <dbReference type="ARBA" id="ARBA00023224"/>
    </source>
</evidence>
<comment type="caution">
    <text evidence="11">The sequence shown here is derived from an EMBL/GenBank/DDBJ whole genome shotgun (WGS) entry which is preliminary data.</text>
</comment>
<dbReference type="PANTHER" id="PTHR21137:SF3">
    <property type="entry name" value="ODORANT RECEPTOR 30A-RELATED"/>
    <property type="match status" value="1"/>
</dbReference>